<name>A0ACC2REZ9_9FUNG</name>
<gene>
    <name evidence="1" type="ORF">DSO57_1032726</name>
</gene>
<sequence>MASGLESKPFKGPGKKSKLEKEFPDPRTIKISLLLTGKIEKEFLTITVHFINNYCKEYK</sequence>
<protein>
    <submittedName>
        <fullName evidence="1">Uncharacterized protein</fullName>
    </submittedName>
</protein>
<proteinExistence type="predicted"/>
<accession>A0ACC2REZ9</accession>
<evidence type="ECO:0000313" key="2">
    <source>
        <dbReference type="Proteomes" id="UP001165960"/>
    </source>
</evidence>
<dbReference type="EMBL" id="QTSX02007348">
    <property type="protein sequence ID" value="KAJ9048658.1"/>
    <property type="molecule type" value="Genomic_DNA"/>
</dbReference>
<evidence type="ECO:0000313" key="1">
    <source>
        <dbReference type="EMBL" id="KAJ9048658.1"/>
    </source>
</evidence>
<dbReference type="Proteomes" id="UP001165960">
    <property type="component" value="Unassembled WGS sequence"/>
</dbReference>
<keyword evidence="2" id="KW-1185">Reference proteome</keyword>
<reference evidence="1" key="1">
    <citation type="submission" date="2022-04" db="EMBL/GenBank/DDBJ databases">
        <title>Genome of the entomopathogenic fungus Entomophthora muscae.</title>
        <authorList>
            <person name="Elya C."/>
            <person name="Lovett B.R."/>
            <person name="Lee E."/>
            <person name="Macias A.M."/>
            <person name="Hajek A.E."/>
            <person name="De Bivort B.L."/>
            <person name="Kasson M.T."/>
            <person name="De Fine Licht H.H."/>
            <person name="Stajich J.E."/>
        </authorList>
    </citation>
    <scope>NUCLEOTIDE SEQUENCE</scope>
    <source>
        <strain evidence="1">Berkeley</strain>
    </source>
</reference>
<comment type="caution">
    <text evidence="1">The sequence shown here is derived from an EMBL/GenBank/DDBJ whole genome shotgun (WGS) entry which is preliminary data.</text>
</comment>
<organism evidence="1 2">
    <name type="scientific">Entomophthora muscae</name>
    <dbReference type="NCBI Taxonomy" id="34485"/>
    <lineage>
        <taxon>Eukaryota</taxon>
        <taxon>Fungi</taxon>
        <taxon>Fungi incertae sedis</taxon>
        <taxon>Zoopagomycota</taxon>
        <taxon>Entomophthoromycotina</taxon>
        <taxon>Entomophthoromycetes</taxon>
        <taxon>Entomophthorales</taxon>
        <taxon>Entomophthoraceae</taxon>
        <taxon>Entomophthora</taxon>
    </lineage>
</organism>